<reference evidence="1 2" key="1">
    <citation type="submission" date="2018-11" db="EMBL/GenBank/DDBJ databases">
        <authorList>
            <consortium name="Pathogen Informatics"/>
        </authorList>
    </citation>
    <scope>NUCLEOTIDE SEQUENCE [LARGE SCALE GENOMIC DNA]</scope>
</reference>
<gene>
    <name evidence="1" type="ORF">DILT_LOCUS6937</name>
</gene>
<dbReference type="AlphaFoldDB" id="A0A3P7NZV9"/>
<organism evidence="1 2">
    <name type="scientific">Dibothriocephalus latus</name>
    <name type="common">Fish tapeworm</name>
    <name type="synonym">Diphyllobothrium latum</name>
    <dbReference type="NCBI Taxonomy" id="60516"/>
    <lineage>
        <taxon>Eukaryota</taxon>
        <taxon>Metazoa</taxon>
        <taxon>Spiralia</taxon>
        <taxon>Lophotrochozoa</taxon>
        <taxon>Platyhelminthes</taxon>
        <taxon>Cestoda</taxon>
        <taxon>Eucestoda</taxon>
        <taxon>Diphyllobothriidea</taxon>
        <taxon>Diphyllobothriidae</taxon>
        <taxon>Dibothriocephalus</taxon>
    </lineage>
</organism>
<keyword evidence="2" id="KW-1185">Reference proteome</keyword>
<sequence>MTRIQYLEVEADKVMVSFDVVSLLTSIPPTLAFETTDGLLQEKYDETYQKLNRVHCV</sequence>
<accession>A0A3P7NZV9</accession>
<evidence type="ECO:0000313" key="1">
    <source>
        <dbReference type="EMBL" id="VDN11106.1"/>
    </source>
</evidence>
<protein>
    <submittedName>
        <fullName evidence="1">Uncharacterized protein</fullName>
    </submittedName>
</protein>
<name>A0A3P7NZV9_DIBLA</name>
<dbReference type="OrthoDB" id="8963429at2759"/>
<dbReference type="EMBL" id="UYRU01050703">
    <property type="protein sequence ID" value="VDN11106.1"/>
    <property type="molecule type" value="Genomic_DNA"/>
</dbReference>
<evidence type="ECO:0000313" key="2">
    <source>
        <dbReference type="Proteomes" id="UP000281553"/>
    </source>
</evidence>
<proteinExistence type="predicted"/>
<dbReference type="Proteomes" id="UP000281553">
    <property type="component" value="Unassembled WGS sequence"/>
</dbReference>